<dbReference type="AlphaFoldDB" id="A0A317VHE9"/>
<evidence type="ECO:0000313" key="2">
    <source>
        <dbReference type="Proteomes" id="UP000246171"/>
    </source>
</evidence>
<dbReference type="VEuPathDB" id="FungiDB:BO83DRAFT_378415"/>
<sequence length="82" mass="9022">MPGPPQGHPPIRNFNCDKVYPGKWDLTRLGRLPQGYPGIFTPLGCLMSIDKLSLSHPATRMLTTSCRTVCLLKGTSPKCPQK</sequence>
<protein>
    <submittedName>
        <fullName evidence="1">Uncharacterized protein</fullName>
    </submittedName>
</protein>
<name>A0A317VHE9_ASPEC</name>
<dbReference type="GeneID" id="37053206"/>
<gene>
    <name evidence="1" type="ORF">BO83DRAFT_378415</name>
</gene>
<dbReference type="EMBL" id="MSFU01000012">
    <property type="protein sequence ID" value="PWY73335.1"/>
    <property type="molecule type" value="Genomic_DNA"/>
</dbReference>
<organism evidence="1 2">
    <name type="scientific">Aspergillus eucalypticola (strain CBS 122712 / IBT 29274)</name>
    <dbReference type="NCBI Taxonomy" id="1448314"/>
    <lineage>
        <taxon>Eukaryota</taxon>
        <taxon>Fungi</taxon>
        <taxon>Dikarya</taxon>
        <taxon>Ascomycota</taxon>
        <taxon>Pezizomycotina</taxon>
        <taxon>Eurotiomycetes</taxon>
        <taxon>Eurotiomycetidae</taxon>
        <taxon>Eurotiales</taxon>
        <taxon>Aspergillaceae</taxon>
        <taxon>Aspergillus</taxon>
        <taxon>Aspergillus subgen. Circumdati</taxon>
    </lineage>
</organism>
<reference evidence="1" key="1">
    <citation type="submission" date="2016-12" db="EMBL/GenBank/DDBJ databases">
        <title>The genomes of Aspergillus section Nigri reveals drivers in fungal speciation.</title>
        <authorList>
            <consortium name="DOE Joint Genome Institute"/>
            <person name="Vesth T.C."/>
            <person name="Nybo J."/>
            <person name="Theobald S."/>
            <person name="Brandl J."/>
            <person name="Frisvad J.C."/>
            <person name="Nielsen K.F."/>
            <person name="Lyhne E.K."/>
            <person name="Kogle M.E."/>
            <person name="Kuo A."/>
            <person name="Riley R."/>
            <person name="Clum A."/>
            <person name="Nolan M."/>
            <person name="Lipzen A."/>
            <person name="Salamov A."/>
            <person name="Henrissat B."/>
            <person name="Wiebenga A."/>
            <person name="De vries R.P."/>
            <person name="Grigoriev I.V."/>
            <person name="Mortensen U.H."/>
            <person name="Andersen M.R."/>
            <person name="Baker S.E."/>
        </authorList>
    </citation>
    <scope>NUCLEOTIDE SEQUENCE</scope>
    <source>
        <strain evidence="1">CBS 122712</strain>
    </source>
</reference>
<accession>A0A317VHE9</accession>
<dbReference type="RefSeq" id="XP_025388139.1">
    <property type="nucleotide sequence ID" value="XM_025531244.1"/>
</dbReference>
<proteinExistence type="predicted"/>
<keyword evidence="2" id="KW-1185">Reference proteome</keyword>
<comment type="caution">
    <text evidence="1">The sequence shown here is derived from an EMBL/GenBank/DDBJ whole genome shotgun (WGS) entry which is preliminary data.</text>
</comment>
<dbReference type="Proteomes" id="UP000246171">
    <property type="component" value="Unassembled WGS sequence"/>
</dbReference>
<evidence type="ECO:0000313" key="1">
    <source>
        <dbReference type="EMBL" id="PWY73335.1"/>
    </source>
</evidence>